<evidence type="ECO:0000313" key="12">
    <source>
        <dbReference type="EMBL" id="ATU74961.1"/>
    </source>
</evidence>
<dbReference type="Gene3D" id="1.10.1790.20">
    <property type="match status" value="1"/>
</dbReference>
<dbReference type="NCBIfam" id="TIGR02388">
    <property type="entry name" value="rpoC2_cyan"/>
    <property type="match status" value="1"/>
</dbReference>
<keyword evidence="2 12" id="KW-0934">Plastid</keyword>
<dbReference type="InterPro" id="IPR038120">
    <property type="entry name" value="Rpb1_funnel_sf"/>
</dbReference>
<sequence>MAERANLVFHNKEIDGTAMKRLISRLIDHFGMGYTSHILDQIKTLGFHQATTTSISLGIEDLLTIPSKGWLVQDAEQQSFLLEKHYYYGAVHAVEKLRQSVEIWYATSEYLKQEMNSNFRITDPSNPVYLMSFSGARGNASQVHQLVGMRGLMADPQGQMIDLPIQSNLREGLSLTEYIISCYGARKGVVDTAVRTADAGYLTRRLVEVVQHIIVRRRDCGTIRGISVSPQNGMTEKLFVQTLIGRVLADDIYIGSRCIAARNQDIGIGLVNRFITAFRAQPFRAQPIYIRTPFTCRSTSWICQLCYGRSPTHGDLVELGEAVGIIAGQSIGEPGTQLTLRTFHTGGVFTGGTADLVRSPSNGKIKFNEDLVHPTRTRHGQPAFLCYIDLHVTIQSQDILHSVNIPLKSLILVQNDQYVESEQVIAEIRAGTSTLHFKEKIQKHIYSESDGEMHWSTDVYHAPEYQYGNLRRLPKTSHLWILSVSMCRSSIASFSLHKDQDQMNTYSFSVHGRYIFDLAMANDQVSHRLLDTFGKKDREILDYLTPDRIVCNGHCNFVYPSILQDNSDLLAKKRRNRFVVPLQYHQEQEKELISCLGISIEIPFMGVLRRNIIFAYFDDPRYRKDKRGSGIVKFRYRTLEEEYRTREEEYRTREEDSEDEYESPENEYRTREGEGKNEILEDKYRTLEEDSEKEYGSSEDDSEKEYGTLEEDSEEDSEDEYGSPEEDSILKKESFIEHRGTKEFSLKYQKEVDQFFFILQELHILPRSSSLKVLDNSIIGADTQLTKNTRSRLGGLVRVKRKKSHTELKIFSGDIHFPEEADKILGGSLIPPEREKKDSKESKKRKNWVYVQRKKILKSKEKYFVSVRPAVAYQMDEGINLATLFPQNLLQEEDTLQLRLVNFISHENSKLTQRIYHTNSQFVRTCLVVNWEQEEKEGARASLVEVRTNDLIRDFLRIELVKSTTSYTRRRYDRTSVGLIPNNRLDRTNTNSFYSKAKVQSLSQHQEAIGTLLNRNKEYPSLMILSASNCSRIGLFKNSKYPNAVKESNPRIPIRDIFGLLGAIVPSISNFSSSYYLLTHNQILLKKYLFLENLKQTFQVLQGLKYSLIDENKRISTFDSNIILEPFHLNWHFLYHDSWEETSAIIHLGQFICENVCLFKSHIKKSGQIFIVNMDSFVLRAAKPYLATIGATVHGQYGKILYKGDRLVTFIYEKSRSSDITQGLPKVEQIFEARSIDSLSPNLERRIEDWNERIPRILGVPWGFLIGAELTVAQSRISLVNKIQKVYRSQGVQIHNRHIEIIIRQVTSKVRVSEDGMSNVFLPGELIGLLRAERAGRALDESIYYRAILLGITRASLNTQSFISEASFQETARVLAKAALRGRIDWLKGLKENVVLGGIIPVGTGFQKFVHRSPQDKNLYFEIQNKNLFASEMRDILFLHTELVSSDSDVTNNFYETSEAPFTPIYMI</sequence>
<dbReference type="FunFam" id="1.10.132.30:FF:000002">
    <property type="entry name" value="DNA-directed RNA polymerase subunit beta"/>
    <property type="match status" value="1"/>
</dbReference>
<evidence type="ECO:0000256" key="5">
    <source>
        <dbReference type="ARBA" id="ARBA00022723"/>
    </source>
</evidence>
<dbReference type="GeneID" id="35198056"/>
<dbReference type="EMBL" id="MF594682">
    <property type="protein sequence ID" value="ATU74961.1"/>
    <property type="molecule type" value="Genomic_DNA"/>
</dbReference>
<evidence type="ECO:0000256" key="3">
    <source>
        <dbReference type="ARBA" id="ARBA00022679"/>
    </source>
</evidence>
<keyword evidence="7 8" id="KW-0804">Transcription</keyword>
<dbReference type="PANTHER" id="PTHR34995">
    <property type="entry name" value="DNA-DIRECTED RNA POLYMERASE SUBUNIT BETA"/>
    <property type="match status" value="1"/>
</dbReference>
<dbReference type="HAMAP" id="MF_01324">
    <property type="entry name" value="RNApol_bact_RpoC2"/>
    <property type="match status" value="1"/>
</dbReference>
<keyword evidence="6 8" id="KW-0862">Zinc</keyword>
<comment type="similarity">
    <text evidence="8">Belongs to the RNA polymerase beta' chain family. RpoC2 subfamily.</text>
</comment>
<dbReference type="RefSeq" id="YP_009444580.1">
    <property type="nucleotide sequence ID" value="NC_036384.1"/>
</dbReference>
<accession>A0A2D3HJP0</accession>
<dbReference type="GO" id="GO:0003899">
    <property type="term" value="F:DNA-directed RNA polymerase activity"/>
    <property type="evidence" value="ECO:0007669"/>
    <property type="project" value="UniProtKB-UniRule"/>
</dbReference>
<evidence type="ECO:0000256" key="7">
    <source>
        <dbReference type="ARBA" id="ARBA00023163"/>
    </source>
</evidence>
<feature type="domain" description="RNA polymerase Rpb1" evidence="10">
    <location>
        <begin position="1272"/>
        <end position="1356"/>
    </location>
</feature>
<dbReference type="InterPro" id="IPR012756">
    <property type="entry name" value="DNA-dir_RpoC2_beta_pp"/>
</dbReference>
<evidence type="ECO:0000256" key="4">
    <source>
        <dbReference type="ARBA" id="ARBA00022695"/>
    </source>
</evidence>
<keyword evidence="12" id="KW-0150">Chloroplast</keyword>
<feature type="binding site" evidence="8">
    <location>
        <position position="306"/>
    </location>
    <ligand>
        <name>Zn(2+)</name>
        <dbReference type="ChEBI" id="CHEBI:29105"/>
    </ligand>
</feature>
<dbReference type="InterPro" id="IPR050254">
    <property type="entry name" value="RNA_pol_beta''_euk"/>
</dbReference>
<feature type="compositionally biased region" description="Basic and acidic residues" evidence="9">
    <location>
        <begin position="666"/>
        <end position="696"/>
    </location>
</feature>
<keyword evidence="5 8" id="KW-0479">Metal-binding</keyword>
<dbReference type="Gene3D" id="1.10.132.30">
    <property type="match status" value="1"/>
</dbReference>
<evidence type="ECO:0000256" key="1">
    <source>
        <dbReference type="ARBA" id="ARBA00022478"/>
    </source>
</evidence>
<comment type="cofactor">
    <cofactor evidence="8">
        <name>Zn(2+)</name>
        <dbReference type="ChEBI" id="CHEBI:29105"/>
    </cofactor>
    <text evidence="8">Binds 1 Zn(2+) ion per subunit.</text>
</comment>
<evidence type="ECO:0000256" key="9">
    <source>
        <dbReference type="SAM" id="MobiDB-lite"/>
    </source>
</evidence>
<feature type="compositionally biased region" description="Acidic residues" evidence="9">
    <location>
        <begin position="655"/>
        <end position="665"/>
    </location>
</feature>
<feature type="binding site" evidence="8">
    <location>
        <position position="220"/>
    </location>
    <ligand>
        <name>Zn(2+)</name>
        <dbReference type="ChEBI" id="CHEBI:29105"/>
    </ligand>
</feature>
<comment type="catalytic activity">
    <reaction evidence="8">
        <text>RNA(n) + a ribonucleoside 5'-triphosphate = RNA(n+1) + diphosphate</text>
        <dbReference type="Rhea" id="RHEA:21248"/>
        <dbReference type="Rhea" id="RHEA-COMP:14527"/>
        <dbReference type="Rhea" id="RHEA-COMP:17342"/>
        <dbReference type="ChEBI" id="CHEBI:33019"/>
        <dbReference type="ChEBI" id="CHEBI:61557"/>
        <dbReference type="ChEBI" id="CHEBI:140395"/>
        <dbReference type="EC" id="2.7.7.6"/>
    </reaction>
</comment>
<dbReference type="PANTHER" id="PTHR34995:SF1">
    <property type="entry name" value="DNA-DIRECTED RNA POLYMERASE SUBUNIT BETA"/>
    <property type="match status" value="1"/>
</dbReference>
<protein>
    <recommendedName>
        <fullName evidence="8">DNA-directed RNA polymerase subunit beta''</fullName>
        <ecNumber evidence="8">2.7.7.6</ecNumber>
    </recommendedName>
    <alternativeName>
        <fullName evidence="8">PEP</fullName>
    </alternativeName>
    <alternativeName>
        <fullName evidence="8">Plastid-encoded RNA polymerase subunit beta''</fullName>
        <shortName evidence="8">RNA polymerase subunit beta''</shortName>
    </alternativeName>
</protein>
<dbReference type="InterPro" id="IPR007081">
    <property type="entry name" value="RNA_pol_Rpb1_5"/>
</dbReference>
<evidence type="ECO:0000256" key="2">
    <source>
        <dbReference type="ARBA" id="ARBA00022640"/>
    </source>
</evidence>
<name>A0A2D3HJP0_9POAL</name>
<dbReference type="Gene3D" id="1.10.150.390">
    <property type="match status" value="1"/>
</dbReference>
<keyword evidence="3 8" id="KW-0808">Transferase</keyword>
<feature type="domain" description="RNA polymerase Rpb1" evidence="10">
    <location>
        <begin position="172"/>
        <end position="370"/>
    </location>
</feature>
<comment type="subcellular location">
    <subcellularLocation>
        <location evidence="8">Plastid</location>
        <location evidence="8">Chloroplast</location>
    </subcellularLocation>
</comment>
<evidence type="ECO:0000259" key="10">
    <source>
        <dbReference type="Pfam" id="PF04998"/>
    </source>
</evidence>
<feature type="domain" description="RNA polymerase Rpb1" evidence="11">
    <location>
        <begin position="93"/>
        <end position="157"/>
    </location>
</feature>
<dbReference type="EC" id="2.7.7.6" evidence="8"/>
<feature type="binding site" evidence="8">
    <location>
        <position position="303"/>
    </location>
    <ligand>
        <name>Zn(2+)</name>
        <dbReference type="ChEBI" id="CHEBI:29105"/>
    </ligand>
</feature>
<geneLocation type="chloroplast" evidence="12"/>
<feature type="compositionally biased region" description="Acidic residues" evidence="9">
    <location>
        <begin position="697"/>
        <end position="727"/>
    </location>
</feature>
<dbReference type="InterPro" id="IPR042102">
    <property type="entry name" value="RNA_pol_Rpb1_3_sf"/>
</dbReference>
<evidence type="ECO:0000259" key="11">
    <source>
        <dbReference type="Pfam" id="PF05000"/>
    </source>
</evidence>
<dbReference type="CDD" id="cd02655">
    <property type="entry name" value="RNAP_beta'_C"/>
    <property type="match status" value="1"/>
</dbReference>
<dbReference type="SUPFAM" id="SSF64484">
    <property type="entry name" value="beta and beta-prime subunits of DNA dependent RNA-polymerase"/>
    <property type="match status" value="1"/>
</dbReference>
<feature type="compositionally biased region" description="Basic and acidic residues" evidence="9">
    <location>
        <begin position="645"/>
        <end position="654"/>
    </location>
</feature>
<dbReference type="Pfam" id="PF05000">
    <property type="entry name" value="RNA_pol_Rpb1_4"/>
    <property type="match status" value="1"/>
</dbReference>
<dbReference type="GO" id="GO:0006351">
    <property type="term" value="P:DNA-templated transcription"/>
    <property type="evidence" value="ECO:0007669"/>
    <property type="project" value="UniProtKB-UniRule"/>
</dbReference>
<evidence type="ECO:0000256" key="8">
    <source>
        <dbReference type="HAMAP-Rule" id="MF_01324"/>
    </source>
</evidence>
<proteinExistence type="inferred from homology"/>
<keyword evidence="1 8" id="KW-0240">DNA-directed RNA polymerase</keyword>
<evidence type="ECO:0000256" key="6">
    <source>
        <dbReference type="ARBA" id="ARBA00022833"/>
    </source>
</evidence>
<keyword evidence="4 8" id="KW-0548">Nucleotidyltransferase</keyword>
<dbReference type="GO" id="GO:0003677">
    <property type="term" value="F:DNA binding"/>
    <property type="evidence" value="ECO:0007669"/>
    <property type="project" value="UniProtKB-UniRule"/>
</dbReference>
<dbReference type="InterPro" id="IPR007083">
    <property type="entry name" value="RNA_pol_Rpb1_4"/>
</dbReference>
<comment type="function">
    <text evidence="8">DNA-dependent RNA polymerase catalyzes the transcription of DNA into RNA using the four ribonucleoside triphosphates as substrates.</text>
</comment>
<dbReference type="Gene3D" id="1.10.274.100">
    <property type="entry name" value="RNA polymerase Rpb1, domain 3"/>
    <property type="match status" value="1"/>
</dbReference>
<reference evidence="12" key="1">
    <citation type="submission" date="2017-08" db="EMBL/GenBank/DDBJ databases">
        <authorList>
            <person name="de Groot N.N."/>
        </authorList>
    </citation>
    <scope>NUCLEOTIDE SEQUENCE</scope>
</reference>
<dbReference type="Pfam" id="PF04998">
    <property type="entry name" value="RNA_pol_Rpb1_5"/>
    <property type="match status" value="2"/>
</dbReference>
<comment type="subunit">
    <text evidence="8">In plastids the minimal PEP RNA polymerase catalytic core is composed of four subunits: alpha, beta, beta', and beta''. When a (nuclear-encoded) sigma factor is associated with the core the holoenzyme is formed, which can initiate transcription.</text>
</comment>
<organism evidence="12">
    <name type="scientific">Cenchrus purpureus</name>
    <name type="common">Napier grass</name>
    <dbReference type="NCBI Taxonomy" id="154765"/>
    <lineage>
        <taxon>Eukaryota</taxon>
        <taxon>Viridiplantae</taxon>
        <taxon>Streptophyta</taxon>
        <taxon>Embryophyta</taxon>
        <taxon>Tracheophyta</taxon>
        <taxon>Spermatophyta</taxon>
        <taxon>Magnoliopsida</taxon>
        <taxon>Liliopsida</taxon>
        <taxon>Poales</taxon>
        <taxon>Poaceae</taxon>
        <taxon>PACMAD clade</taxon>
        <taxon>Panicoideae</taxon>
        <taxon>Panicodae</taxon>
        <taxon>Paniceae</taxon>
        <taxon>Cenchrinae</taxon>
        <taxon>Cenchrus</taxon>
    </lineage>
</organism>
<dbReference type="GO" id="GO:0000428">
    <property type="term" value="C:DNA-directed RNA polymerase complex"/>
    <property type="evidence" value="ECO:0007669"/>
    <property type="project" value="UniProtKB-KW"/>
</dbReference>
<gene>
    <name evidence="8 12" type="primary">rpoC2</name>
</gene>
<feature type="binding site" evidence="8">
    <location>
        <position position="296"/>
    </location>
    <ligand>
        <name>Zn(2+)</name>
        <dbReference type="ChEBI" id="CHEBI:29105"/>
    </ligand>
</feature>
<dbReference type="GO" id="GO:0008270">
    <property type="term" value="F:zinc ion binding"/>
    <property type="evidence" value="ECO:0007669"/>
    <property type="project" value="UniProtKB-UniRule"/>
</dbReference>
<dbReference type="GO" id="GO:0009507">
    <property type="term" value="C:chloroplast"/>
    <property type="evidence" value="ECO:0007669"/>
    <property type="project" value="UniProtKB-SubCell"/>
</dbReference>
<feature type="region of interest" description="Disordered" evidence="9">
    <location>
        <begin position="645"/>
        <end position="734"/>
    </location>
</feature>